<dbReference type="InterPro" id="IPR021148">
    <property type="entry name" value="Polysacc_synth_dom"/>
</dbReference>
<feature type="domain" description="Polysaccharide biosynthesis" evidence="1">
    <location>
        <begin position="28"/>
        <end position="157"/>
    </location>
</feature>
<evidence type="ECO:0000313" key="4">
    <source>
        <dbReference type="Proteomes" id="UP000030764"/>
    </source>
</evidence>
<dbReference type="EMBL" id="KL368015">
    <property type="protein sequence ID" value="KFD59392.1"/>
    <property type="molecule type" value="Genomic_DNA"/>
</dbReference>
<dbReference type="Pfam" id="PF04669">
    <property type="entry name" value="PBDC1"/>
    <property type="match status" value="1"/>
</dbReference>
<evidence type="ECO:0000313" key="2">
    <source>
        <dbReference type="EMBL" id="KFD57502.1"/>
    </source>
</evidence>
<dbReference type="Proteomes" id="UP000030764">
    <property type="component" value="Unassembled WGS sequence"/>
</dbReference>
<gene>
    <name evidence="2" type="ORF">M513_01605</name>
    <name evidence="3" type="ORF">M514_01605</name>
</gene>
<protein>
    <recommendedName>
        <fullName evidence="1">Polysaccharide biosynthesis domain-containing protein</fullName>
    </recommendedName>
</protein>
<evidence type="ECO:0000313" key="3">
    <source>
        <dbReference type="EMBL" id="KFD59392.1"/>
    </source>
</evidence>
<accession>A0A085MQ96</accession>
<dbReference type="InterPro" id="IPR008476">
    <property type="entry name" value="PBDC1_metazoa/fungi"/>
</dbReference>
<dbReference type="GO" id="GO:0005737">
    <property type="term" value="C:cytoplasm"/>
    <property type="evidence" value="ECO:0007669"/>
    <property type="project" value="TreeGrafter"/>
</dbReference>
<dbReference type="Gene3D" id="1.10.3560.10">
    <property type="entry name" value="yst0336 like domain"/>
    <property type="match status" value="1"/>
</dbReference>
<dbReference type="Proteomes" id="UP000030758">
    <property type="component" value="Unassembled WGS sequence"/>
</dbReference>
<dbReference type="InterPro" id="IPR023139">
    <property type="entry name" value="PBDC1-like_dom_sf"/>
</dbReference>
<dbReference type="OrthoDB" id="10248897at2759"/>
<dbReference type="PANTHER" id="PTHR13410:SF9">
    <property type="entry name" value="PROTEIN PBDC1"/>
    <property type="match status" value="1"/>
</dbReference>
<dbReference type="PANTHER" id="PTHR13410">
    <property type="entry name" value="PROTEIN PBDC1"/>
    <property type="match status" value="1"/>
</dbReference>
<sequence>MDMEVGDVEGLAAALNEISVGIADGSSVESAWAMLAYENADKHMDLISSCDCRFLHLSCCDEEIYGKFREVFPDMPLDMIDEEVMRSAPMKERWRKFGELFKHKVEDYNFGTLLRCNVEGEYDSPNTILGKSDTFVPKIQFLAIEIARNREGFNGRMRA</sequence>
<name>A0A085MQ96_9BILA</name>
<evidence type="ECO:0000259" key="1">
    <source>
        <dbReference type="Pfam" id="PF04669"/>
    </source>
</evidence>
<reference evidence="3 4" key="1">
    <citation type="journal article" date="2014" name="Nat. Genet.">
        <title>Genome and transcriptome of the porcine whipworm Trichuris suis.</title>
        <authorList>
            <person name="Jex A.R."/>
            <person name="Nejsum P."/>
            <person name="Schwarz E.M."/>
            <person name="Hu L."/>
            <person name="Young N.D."/>
            <person name="Hall R.S."/>
            <person name="Korhonen P.K."/>
            <person name="Liao S."/>
            <person name="Thamsborg S."/>
            <person name="Xia J."/>
            <person name="Xu P."/>
            <person name="Wang S."/>
            <person name="Scheerlinck J.P."/>
            <person name="Hofmann A."/>
            <person name="Sternberg P.W."/>
            <person name="Wang J."/>
            <person name="Gasser R.B."/>
        </authorList>
    </citation>
    <scope>NUCLEOTIDE SEQUENCE [LARGE SCALE GENOMIC DNA]</scope>
    <source>
        <strain evidence="3">DCEP-RM93F</strain>
        <strain evidence="2">DCEP-RM93M</strain>
    </source>
</reference>
<organism evidence="3">
    <name type="scientific">Trichuris suis</name>
    <name type="common">pig whipworm</name>
    <dbReference type="NCBI Taxonomy" id="68888"/>
    <lineage>
        <taxon>Eukaryota</taxon>
        <taxon>Metazoa</taxon>
        <taxon>Ecdysozoa</taxon>
        <taxon>Nematoda</taxon>
        <taxon>Enoplea</taxon>
        <taxon>Dorylaimia</taxon>
        <taxon>Trichinellida</taxon>
        <taxon>Trichuridae</taxon>
        <taxon>Trichuris</taxon>
    </lineage>
</organism>
<dbReference type="AlphaFoldDB" id="A0A085MQ96"/>
<keyword evidence="4" id="KW-1185">Reference proteome</keyword>
<proteinExistence type="predicted"/>
<dbReference type="EMBL" id="KL363188">
    <property type="protein sequence ID" value="KFD57502.1"/>
    <property type="molecule type" value="Genomic_DNA"/>
</dbReference>